<dbReference type="EMBL" id="LT669839">
    <property type="protein sequence ID" value="SHD78021.1"/>
    <property type="molecule type" value="Genomic_DNA"/>
</dbReference>
<protein>
    <submittedName>
        <fullName evidence="2">Uncharacterized protein</fullName>
    </submittedName>
</protein>
<feature type="transmembrane region" description="Helical" evidence="1">
    <location>
        <begin position="85"/>
        <end position="103"/>
    </location>
</feature>
<keyword evidence="1" id="KW-1133">Transmembrane helix</keyword>
<reference evidence="2 3" key="1">
    <citation type="submission" date="2016-11" db="EMBL/GenBank/DDBJ databases">
        <authorList>
            <person name="Manzoor S."/>
        </authorList>
    </citation>
    <scope>NUCLEOTIDE SEQUENCE [LARGE SCALE GENOMIC DNA]</scope>
    <source>
        <strain evidence="2">Clostridium ultunense strain Esp</strain>
    </source>
</reference>
<dbReference type="HOGENOM" id="CLU_2154054_0_0_9"/>
<name>M1ZD97_9FIRM</name>
<dbReference type="Proteomes" id="UP000245423">
    <property type="component" value="Chromosome 1"/>
</dbReference>
<proteinExistence type="predicted"/>
<evidence type="ECO:0000313" key="3">
    <source>
        <dbReference type="Proteomes" id="UP000245423"/>
    </source>
</evidence>
<dbReference type="RefSeq" id="WP_005585932.1">
    <property type="nucleotide sequence ID" value="NZ_LT669839.1"/>
</dbReference>
<dbReference type="AlphaFoldDB" id="M1ZD97"/>
<evidence type="ECO:0000256" key="1">
    <source>
        <dbReference type="SAM" id="Phobius"/>
    </source>
</evidence>
<organism evidence="2 3">
    <name type="scientific">[Clostridium] ultunense Esp</name>
    <dbReference type="NCBI Taxonomy" id="1288971"/>
    <lineage>
        <taxon>Bacteria</taxon>
        <taxon>Bacillati</taxon>
        <taxon>Bacillota</taxon>
        <taxon>Tissierellia</taxon>
        <taxon>Tissierellales</taxon>
        <taxon>Tepidimicrobiaceae</taxon>
        <taxon>Schnuerera</taxon>
    </lineage>
</organism>
<keyword evidence="3" id="KW-1185">Reference proteome</keyword>
<sequence length="111" mass="13255">MEAIVIPKEFYIAFFKFIFGFIIFIFIYEILTRYLFDFSIKLIKSILILTKVLFYGFLLFFSLFYDFELKSISLMLPESISFTQLIMVPITGFEMVSNIVDLFEVDNYLKK</sequence>
<accession>M1ZD97</accession>
<keyword evidence="1" id="KW-0472">Membrane</keyword>
<keyword evidence="1" id="KW-0812">Transmembrane</keyword>
<gene>
    <name evidence="2" type="ORF">CUESP1_2683</name>
</gene>
<evidence type="ECO:0000313" key="2">
    <source>
        <dbReference type="EMBL" id="SHD78021.1"/>
    </source>
</evidence>
<feature type="transmembrane region" description="Helical" evidence="1">
    <location>
        <begin position="12"/>
        <end position="31"/>
    </location>
</feature>
<feature type="transmembrane region" description="Helical" evidence="1">
    <location>
        <begin position="43"/>
        <end position="65"/>
    </location>
</feature>